<dbReference type="Gene3D" id="1.10.10.2830">
    <property type="match status" value="1"/>
</dbReference>
<dbReference type="SMART" id="SM00470">
    <property type="entry name" value="ParB"/>
    <property type="match status" value="1"/>
</dbReference>
<evidence type="ECO:0000256" key="1">
    <source>
        <dbReference type="ARBA" id="ARBA00006295"/>
    </source>
</evidence>
<protein>
    <submittedName>
        <fullName evidence="5">ParB/RepB/Spo0J family partition protein</fullName>
    </submittedName>
</protein>
<dbReference type="InterPro" id="IPR003115">
    <property type="entry name" value="ParB_N"/>
</dbReference>
<dbReference type="Proteomes" id="UP001226867">
    <property type="component" value="Unassembled WGS sequence"/>
</dbReference>
<dbReference type="Pfam" id="PF17762">
    <property type="entry name" value="HTH_ParB"/>
    <property type="match status" value="1"/>
</dbReference>
<evidence type="ECO:0000313" key="6">
    <source>
        <dbReference type="Proteomes" id="UP001226867"/>
    </source>
</evidence>
<reference evidence="5 6" key="1">
    <citation type="submission" date="2023-07" db="EMBL/GenBank/DDBJ databases">
        <title>Sorghum-associated microbial communities from plants grown in Nebraska, USA.</title>
        <authorList>
            <person name="Schachtman D."/>
        </authorList>
    </citation>
    <scope>NUCLEOTIDE SEQUENCE [LARGE SCALE GENOMIC DNA]</scope>
    <source>
        <strain evidence="5 6">DS1607</strain>
    </source>
</reference>
<dbReference type="EMBL" id="JAUSRO010000020">
    <property type="protein sequence ID" value="MDP9902638.1"/>
    <property type="molecule type" value="Genomic_DNA"/>
</dbReference>
<accession>A0ABT9SE49</accession>
<evidence type="ECO:0000256" key="3">
    <source>
        <dbReference type="SAM" id="MobiDB-lite"/>
    </source>
</evidence>
<feature type="region of interest" description="Disordered" evidence="3">
    <location>
        <begin position="560"/>
        <end position="583"/>
    </location>
</feature>
<organism evidence="5 6">
    <name type="scientific">Variovorax ginsengisoli</name>
    <dbReference type="NCBI Taxonomy" id="363844"/>
    <lineage>
        <taxon>Bacteria</taxon>
        <taxon>Pseudomonadati</taxon>
        <taxon>Pseudomonadota</taxon>
        <taxon>Betaproteobacteria</taxon>
        <taxon>Burkholderiales</taxon>
        <taxon>Comamonadaceae</taxon>
        <taxon>Variovorax</taxon>
    </lineage>
</organism>
<dbReference type="InterPro" id="IPR041468">
    <property type="entry name" value="HTH_ParB/Spo0J"/>
</dbReference>
<gene>
    <name evidence="5" type="ORF">J2W36_004915</name>
</gene>
<evidence type="ECO:0000259" key="4">
    <source>
        <dbReference type="SMART" id="SM00470"/>
    </source>
</evidence>
<name>A0ABT9SE49_9BURK</name>
<dbReference type="Gene3D" id="3.90.1530.30">
    <property type="match status" value="1"/>
</dbReference>
<evidence type="ECO:0000256" key="2">
    <source>
        <dbReference type="ARBA" id="ARBA00022829"/>
    </source>
</evidence>
<evidence type="ECO:0000313" key="5">
    <source>
        <dbReference type="EMBL" id="MDP9902638.1"/>
    </source>
</evidence>
<dbReference type="SUPFAM" id="SSF109709">
    <property type="entry name" value="KorB DNA-binding domain-like"/>
    <property type="match status" value="1"/>
</dbReference>
<dbReference type="PANTHER" id="PTHR33375:SF1">
    <property type="entry name" value="CHROMOSOME-PARTITIONING PROTEIN PARB-RELATED"/>
    <property type="match status" value="1"/>
</dbReference>
<keyword evidence="2" id="KW-0159">Chromosome partition</keyword>
<dbReference type="InterPro" id="IPR036086">
    <property type="entry name" value="ParB/Sulfiredoxin_sf"/>
</dbReference>
<dbReference type="SUPFAM" id="SSF110849">
    <property type="entry name" value="ParB/Sulfiredoxin"/>
    <property type="match status" value="1"/>
</dbReference>
<feature type="compositionally biased region" description="Low complexity" evidence="3">
    <location>
        <begin position="560"/>
        <end position="572"/>
    </location>
</feature>
<dbReference type="Pfam" id="PF02195">
    <property type="entry name" value="ParB_N"/>
    <property type="match status" value="1"/>
</dbReference>
<dbReference type="CDD" id="cd16393">
    <property type="entry name" value="SPO0J_N"/>
    <property type="match status" value="1"/>
</dbReference>
<feature type="region of interest" description="Disordered" evidence="3">
    <location>
        <begin position="774"/>
        <end position="796"/>
    </location>
</feature>
<dbReference type="InterPro" id="IPR004437">
    <property type="entry name" value="ParB/RepB/Spo0J"/>
</dbReference>
<feature type="domain" description="ParB-like N-terminal" evidence="4">
    <location>
        <begin position="28"/>
        <end position="134"/>
    </location>
</feature>
<sequence length="878" mass="95196">MSLTDTSTSPDGTPIPDDLVRIDGEQFDMLELALVVPSRTNPRTTFNETKLAELTESIKASGVHQPVLVRPLPGSRVAETFADRRKSDPLPTHEIVSGERRYRASIRAGKARIPAMIRTLTDSEVLEIQIVENLQRDDLTELEEAEGYQRLCTETGVAKEDIGAKIGKSRSYVYARMKLLDLTSAPREALRTGAIDSSRALQIARIPDSALQQKALDKAVEKDYQGSTCSYRNFVLWVHQNVMLRLDKARFKITDATLVPEAGSCKECPKRTGANPDLFADVDSADVCIDPKCFNNKQAVHDEARVATAQAAGQQIITEREAKKLWAYDSIYTKIDGYTRLDLPDDRLESNKKLKNVLGKDAPQPILFQNPYNRGELIEVLPTEKVNEILKERGLITPTQAKAQRSISAGEAKRKAEEKFERTWRKRAITKTYNAMADDASDEALSDGVIRLICKELIGGLTADERTHTCELLGLGKIGEQTAILTHIQECEPRQASRVAQLLLMQHDTRYLVSYGTGKATETLRIDAVATDFFVDLKAIKAEVRDELKPVVKKPGARAKAAAPTEAMKPKPVVQKKNVAPPAAQKIRARKTSAEEVTAQVAAAFQALDQAPNGAKLEEVVADAAASATPDAGAASVAEVIDQAPVGAGGEEAAGAAGDAAATAEGAPVETNLAPAATQGLSPATAWPFPKAKATEIQDDAALIPTNGPWVSEQPVWVTKDANALPASHQKYCGRHGWVRGISGEKVIVAFKGNRPGQAHFEGSLLLKSDPTLSPADAKAASPQVDDAKPALKSQAPSIAADGAANRFTADMRVRVKETVKRLPQMGYILLQGVVKESYGREDASNPESQLVSVYFEDVSGRLKKTQQFTADELEVLA</sequence>
<proteinExistence type="inferred from homology"/>
<dbReference type="RefSeq" id="WP_307692374.1">
    <property type="nucleotide sequence ID" value="NZ_JAUSRO010000020.1"/>
</dbReference>
<keyword evidence="6" id="KW-1185">Reference proteome</keyword>
<comment type="similarity">
    <text evidence="1">Belongs to the ParB family.</text>
</comment>
<dbReference type="InterPro" id="IPR050336">
    <property type="entry name" value="Chromosome_partition/occlusion"/>
</dbReference>
<dbReference type="NCBIfam" id="TIGR00180">
    <property type="entry name" value="parB_part"/>
    <property type="match status" value="1"/>
</dbReference>
<dbReference type="PANTHER" id="PTHR33375">
    <property type="entry name" value="CHROMOSOME-PARTITIONING PROTEIN PARB-RELATED"/>
    <property type="match status" value="1"/>
</dbReference>
<comment type="caution">
    <text evidence="5">The sequence shown here is derived from an EMBL/GenBank/DDBJ whole genome shotgun (WGS) entry which is preliminary data.</text>
</comment>